<feature type="transmembrane region" description="Helical" evidence="7">
    <location>
        <begin position="275"/>
        <end position="296"/>
    </location>
</feature>
<feature type="transmembrane region" description="Helical" evidence="7">
    <location>
        <begin position="160"/>
        <end position="179"/>
    </location>
</feature>
<keyword evidence="4 10" id="KW-0067">ATP-binding</keyword>
<gene>
    <name evidence="10" type="ORF">SAMN05421505_13313</name>
</gene>
<evidence type="ECO:0000256" key="6">
    <source>
        <dbReference type="ARBA" id="ARBA00023136"/>
    </source>
</evidence>
<dbReference type="CDD" id="cd03228">
    <property type="entry name" value="ABCC_MRP_Like"/>
    <property type="match status" value="1"/>
</dbReference>
<dbReference type="Gene3D" id="1.20.1560.10">
    <property type="entry name" value="ABC transporter type 1, transmembrane domain"/>
    <property type="match status" value="1"/>
</dbReference>
<keyword evidence="2 7" id="KW-0812">Transmembrane</keyword>
<dbReference type="PANTHER" id="PTHR24221">
    <property type="entry name" value="ATP-BINDING CASSETTE SUB-FAMILY B"/>
    <property type="match status" value="1"/>
</dbReference>
<sequence length="542" mass="56058">MSLRSTSLLRWALRSQAGALAASSGASVVRQVMLLAVPYFVQRAIDDGIRTGDLGTAGLWALAVAVAAAVHCAGLVGWAWWANLADARVGVALRGRLAVHVAALDDGDLNDGDLGRGDLAMRVTRDVDQVRVWVHGLPTWAVIGTTFAVTLPAITALDPVLLYATLAMIPPLVLVNVYYPPRFGRALDTLSDAHADRADAVADLLSASAAVRGLGGEGRLVERHHERSAAVFGATVAAARISATWAALGPMVPRLAVAAGIGFGGFAVLDGTMTVGGLVAFTSWMITITLAVRVSVDRLIDRKQAVVAAGRLTEVLALRPRMPDPDHPAPLPASGELTASGLVAVKGGRVIGPLDLTVRPGELVVLTGPVGSGKSTMLRLLGRREAPQTGSVAYGGVDLTAASSADTAATLVLVPQRPVLVSGTIADNLKLGRDLDQQELLAACRAAALDLPLDTEAGERGGALSGGQVQRLAVARALLGRPPVLLLDDITSALDTDTEARLLAGLRTWAPHTAIVIASHRPAVVEAADRVIDLALAEVAHG</sequence>
<feature type="transmembrane region" description="Helical" evidence="7">
    <location>
        <begin position="251"/>
        <end position="269"/>
    </location>
</feature>
<keyword evidence="5 7" id="KW-1133">Transmembrane helix</keyword>
<evidence type="ECO:0000256" key="3">
    <source>
        <dbReference type="ARBA" id="ARBA00022741"/>
    </source>
</evidence>
<dbReference type="PROSITE" id="PS50893">
    <property type="entry name" value="ABC_TRANSPORTER_2"/>
    <property type="match status" value="1"/>
</dbReference>
<protein>
    <submittedName>
        <fullName evidence="10">ATP-binding cassette, subfamily B</fullName>
    </submittedName>
</protein>
<feature type="transmembrane region" description="Helical" evidence="7">
    <location>
        <begin position="132"/>
        <end position="154"/>
    </location>
</feature>
<dbReference type="InterPro" id="IPR039421">
    <property type="entry name" value="Type_1_exporter"/>
</dbReference>
<dbReference type="Pfam" id="PF00005">
    <property type="entry name" value="ABC_tran"/>
    <property type="match status" value="1"/>
</dbReference>
<dbReference type="InterPro" id="IPR036640">
    <property type="entry name" value="ABC1_TM_sf"/>
</dbReference>
<comment type="subcellular location">
    <subcellularLocation>
        <location evidence="1">Cell membrane</location>
        <topology evidence="1">Multi-pass membrane protein</topology>
    </subcellularLocation>
</comment>
<dbReference type="Pfam" id="PF00664">
    <property type="entry name" value="ABC_membrane"/>
    <property type="match status" value="1"/>
</dbReference>
<dbReference type="InterPro" id="IPR003593">
    <property type="entry name" value="AAA+_ATPase"/>
</dbReference>
<keyword evidence="11" id="KW-1185">Reference proteome</keyword>
<dbReference type="EMBL" id="FNCN01000033">
    <property type="protein sequence ID" value="SDI07922.1"/>
    <property type="molecule type" value="Genomic_DNA"/>
</dbReference>
<dbReference type="STRING" id="504805.SAMN05421505_13313"/>
<name>A0A1G8HMV6_9ACTN</name>
<dbReference type="InterPro" id="IPR003439">
    <property type="entry name" value="ABC_transporter-like_ATP-bd"/>
</dbReference>
<organism evidence="10 11">
    <name type="scientific">Sinosporangium album</name>
    <dbReference type="NCBI Taxonomy" id="504805"/>
    <lineage>
        <taxon>Bacteria</taxon>
        <taxon>Bacillati</taxon>
        <taxon>Actinomycetota</taxon>
        <taxon>Actinomycetes</taxon>
        <taxon>Streptosporangiales</taxon>
        <taxon>Streptosporangiaceae</taxon>
        <taxon>Sinosporangium</taxon>
    </lineage>
</organism>
<evidence type="ECO:0000313" key="10">
    <source>
        <dbReference type="EMBL" id="SDI07922.1"/>
    </source>
</evidence>
<dbReference type="SMART" id="SM00382">
    <property type="entry name" value="AAA"/>
    <property type="match status" value="1"/>
</dbReference>
<dbReference type="GO" id="GO:0005886">
    <property type="term" value="C:plasma membrane"/>
    <property type="evidence" value="ECO:0007669"/>
    <property type="project" value="UniProtKB-SubCell"/>
</dbReference>
<dbReference type="GO" id="GO:0140359">
    <property type="term" value="F:ABC-type transporter activity"/>
    <property type="evidence" value="ECO:0007669"/>
    <property type="project" value="InterPro"/>
</dbReference>
<keyword evidence="3" id="KW-0547">Nucleotide-binding</keyword>
<dbReference type="PROSITE" id="PS50929">
    <property type="entry name" value="ABC_TM1F"/>
    <property type="match status" value="1"/>
</dbReference>
<dbReference type="SUPFAM" id="SSF52540">
    <property type="entry name" value="P-loop containing nucleoside triphosphate hydrolases"/>
    <property type="match status" value="1"/>
</dbReference>
<dbReference type="Gene3D" id="3.40.50.300">
    <property type="entry name" value="P-loop containing nucleotide triphosphate hydrolases"/>
    <property type="match status" value="1"/>
</dbReference>
<dbReference type="InterPro" id="IPR027417">
    <property type="entry name" value="P-loop_NTPase"/>
</dbReference>
<reference evidence="10 11" key="1">
    <citation type="submission" date="2016-10" db="EMBL/GenBank/DDBJ databases">
        <authorList>
            <person name="de Groot N.N."/>
        </authorList>
    </citation>
    <scope>NUCLEOTIDE SEQUENCE [LARGE SCALE GENOMIC DNA]</scope>
    <source>
        <strain evidence="10 11">CPCC 201354</strain>
    </source>
</reference>
<dbReference type="InterPro" id="IPR011527">
    <property type="entry name" value="ABC1_TM_dom"/>
</dbReference>
<dbReference type="SUPFAM" id="SSF90123">
    <property type="entry name" value="ABC transporter transmembrane region"/>
    <property type="match status" value="1"/>
</dbReference>
<evidence type="ECO:0000259" key="8">
    <source>
        <dbReference type="PROSITE" id="PS50893"/>
    </source>
</evidence>
<proteinExistence type="predicted"/>
<evidence type="ECO:0000256" key="1">
    <source>
        <dbReference type="ARBA" id="ARBA00004651"/>
    </source>
</evidence>
<dbReference type="Proteomes" id="UP000198923">
    <property type="component" value="Unassembled WGS sequence"/>
</dbReference>
<dbReference type="PANTHER" id="PTHR24221:SF654">
    <property type="entry name" value="ATP-BINDING CASSETTE SUB-FAMILY B MEMBER 6"/>
    <property type="match status" value="1"/>
</dbReference>
<dbReference type="GO" id="GO:0034040">
    <property type="term" value="F:ATPase-coupled lipid transmembrane transporter activity"/>
    <property type="evidence" value="ECO:0007669"/>
    <property type="project" value="TreeGrafter"/>
</dbReference>
<accession>A0A1G8HMV6</accession>
<evidence type="ECO:0000256" key="2">
    <source>
        <dbReference type="ARBA" id="ARBA00022692"/>
    </source>
</evidence>
<evidence type="ECO:0000259" key="9">
    <source>
        <dbReference type="PROSITE" id="PS50929"/>
    </source>
</evidence>
<evidence type="ECO:0000313" key="11">
    <source>
        <dbReference type="Proteomes" id="UP000198923"/>
    </source>
</evidence>
<dbReference type="GO" id="GO:0005524">
    <property type="term" value="F:ATP binding"/>
    <property type="evidence" value="ECO:0007669"/>
    <property type="project" value="UniProtKB-KW"/>
</dbReference>
<feature type="domain" description="ABC transmembrane type-1" evidence="9">
    <location>
        <begin position="26"/>
        <end position="304"/>
    </location>
</feature>
<evidence type="ECO:0000256" key="7">
    <source>
        <dbReference type="SAM" id="Phobius"/>
    </source>
</evidence>
<evidence type="ECO:0000256" key="4">
    <source>
        <dbReference type="ARBA" id="ARBA00022840"/>
    </source>
</evidence>
<feature type="transmembrane region" description="Helical" evidence="7">
    <location>
        <begin position="59"/>
        <end position="81"/>
    </location>
</feature>
<dbReference type="AlphaFoldDB" id="A0A1G8HMV6"/>
<keyword evidence="6 7" id="KW-0472">Membrane</keyword>
<evidence type="ECO:0000256" key="5">
    <source>
        <dbReference type="ARBA" id="ARBA00022989"/>
    </source>
</evidence>
<feature type="domain" description="ABC transporter" evidence="8">
    <location>
        <begin position="332"/>
        <end position="539"/>
    </location>
</feature>
<dbReference type="RefSeq" id="WP_218126008.1">
    <property type="nucleotide sequence ID" value="NZ_FNCN01000033.1"/>
</dbReference>
<dbReference type="GO" id="GO:0016887">
    <property type="term" value="F:ATP hydrolysis activity"/>
    <property type="evidence" value="ECO:0007669"/>
    <property type="project" value="InterPro"/>
</dbReference>